<dbReference type="Pfam" id="PF00542">
    <property type="entry name" value="Ribosomal_L12"/>
    <property type="match status" value="1"/>
</dbReference>
<dbReference type="GO" id="GO:0006412">
    <property type="term" value="P:translation"/>
    <property type="evidence" value="ECO:0007669"/>
    <property type="project" value="UniProtKB-UniRule"/>
</dbReference>
<dbReference type="NCBIfam" id="TIGR00855">
    <property type="entry name" value="L12"/>
    <property type="match status" value="1"/>
</dbReference>
<gene>
    <name evidence="4 7" type="primary">rplL</name>
    <name evidence="7" type="ordered locus">RIEPE_0406</name>
</gene>
<dbReference type="eggNOG" id="COG0222">
    <property type="taxonomic scope" value="Bacteria"/>
</dbReference>
<comment type="subunit">
    <text evidence="4">Homodimer. Part of the ribosomal stalk of the 50S ribosomal subunit. Forms a multimeric L10(L12)X complex, where L10 forms an elongated spine to which 2 to 4 L12 dimers bind in a sequential fashion. Binds GTP-bound translation factors.</text>
</comment>
<comment type="function">
    <text evidence="4">Forms part of the ribosomal stalk which helps the ribosome interact with GTP-bound translation factors. Is thus essential for accurate translation.</text>
</comment>
<dbReference type="KEGG" id="rip:RIEPE_0406"/>
<evidence type="ECO:0000259" key="6">
    <source>
        <dbReference type="Pfam" id="PF16320"/>
    </source>
</evidence>
<feature type="domain" description="Large ribosomal subunit protein bL12 oligomerization" evidence="6">
    <location>
        <begin position="5"/>
        <end position="35"/>
    </location>
</feature>
<dbReference type="AlphaFoldDB" id="D4G8J4"/>
<dbReference type="GO" id="GO:0003729">
    <property type="term" value="F:mRNA binding"/>
    <property type="evidence" value="ECO:0007669"/>
    <property type="project" value="TreeGrafter"/>
</dbReference>
<dbReference type="InterPro" id="IPR014719">
    <property type="entry name" value="Ribosomal_bL12_C/ClpS-like"/>
</dbReference>
<reference evidence="7" key="1">
    <citation type="submission" date="2008-05" db="EMBL/GenBank/DDBJ databases">
        <title>Genome sequence of Riesia pediculicola USDA.</title>
        <authorList>
            <person name="Kirkness E.F."/>
        </authorList>
    </citation>
    <scope>NUCLEOTIDE SEQUENCE [LARGE SCALE GENOMIC DNA]</scope>
    <source>
        <strain evidence="7">USDA</strain>
    </source>
</reference>
<accession>D4G8J4</accession>
<dbReference type="InterPro" id="IPR008932">
    <property type="entry name" value="Ribosomal_bL12_oligo"/>
</dbReference>
<comment type="similarity">
    <text evidence="1 4">Belongs to the bacterial ribosomal protein bL12 family.</text>
</comment>
<name>D4G8J4_RIEPU</name>
<dbReference type="HOGENOM" id="CLU_086499_3_2_6"/>
<dbReference type="InterPro" id="IPR036235">
    <property type="entry name" value="Ribosomal_bL12_oligo_N_sf"/>
</dbReference>
<dbReference type="Gene3D" id="3.30.1390.10">
    <property type="match status" value="1"/>
</dbReference>
<evidence type="ECO:0000256" key="3">
    <source>
        <dbReference type="ARBA" id="ARBA00023274"/>
    </source>
</evidence>
<dbReference type="PANTHER" id="PTHR45987:SF4">
    <property type="entry name" value="LARGE RIBOSOMAL SUBUNIT PROTEIN BL12M"/>
    <property type="match status" value="1"/>
</dbReference>
<dbReference type="HAMAP" id="MF_00368">
    <property type="entry name" value="Ribosomal_bL12"/>
    <property type="match status" value="1"/>
</dbReference>
<dbReference type="FunFam" id="3.30.1390.10:FF:000001">
    <property type="entry name" value="50S ribosomal protein L7/L12"/>
    <property type="match status" value="1"/>
</dbReference>
<protein>
    <recommendedName>
        <fullName evidence="4">Large ribosomal subunit protein bL12</fullName>
    </recommendedName>
</protein>
<dbReference type="SUPFAM" id="SSF48300">
    <property type="entry name" value="Ribosomal protein L7/12, oligomerisation (N-terminal) domain"/>
    <property type="match status" value="1"/>
</dbReference>
<evidence type="ECO:0000256" key="1">
    <source>
        <dbReference type="ARBA" id="ARBA00007197"/>
    </source>
</evidence>
<proteinExistence type="inferred from homology"/>
<dbReference type="InterPro" id="IPR013823">
    <property type="entry name" value="Ribosomal_bL12_C"/>
</dbReference>
<dbReference type="SUPFAM" id="SSF54736">
    <property type="entry name" value="ClpS-like"/>
    <property type="match status" value="1"/>
</dbReference>
<dbReference type="Proteomes" id="UP000001700">
    <property type="component" value="Chromosome"/>
</dbReference>
<dbReference type="CDD" id="cd00387">
    <property type="entry name" value="Ribosomal_L7_L12"/>
    <property type="match status" value="1"/>
</dbReference>
<evidence type="ECO:0000256" key="2">
    <source>
        <dbReference type="ARBA" id="ARBA00022980"/>
    </source>
</evidence>
<dbReference type="OrthoDB" id="9811748at2"/>
<evidence type="ECO:0000259" key="5">
    <source>
        <dbReference type="Pfam" id="PF00542"/>
    </source>
</evidence>
<dbReference type="STRING" id="515618.RIEPE_0406"/>
<evidence type="ECO:0000256" key="4">
    <source>
        <dbReference type="HAMAP-Rule" id="MF_00368"/>
    </source>
</evidence>
<keyword evidence="8" id="KW-1185">Reference proteome</keyword>
<sequence length="124" mass="13676">MSINKKEIFDAILNMSMVEIIELTSMLEKKFNVDSSAIQTSSIQKDQPEEKKPEKSEFKIILTSFGSNKIAVIKAVRSVISLGLKEAKDIVESCPSVLKDTASKEDVEIIKKALEKSGASITIE</sequence>
<feature type="domain" description="Large ribosomal subunit protein bL12 C-terminal" evidence="5">
    <location>
        <begin position="58"/>
        <end position="124"/>
    </location>
</feature>
<dbReference type="RefSeq" id="WP_013087416.1">
    <property type="nucleotide sequence ID" value="NC_014109.1"/>
</dbReference>
<organism evidence="7 8">
    <name type="scientific">Riesia pediculicola (strain USDA)</name>
    <dbReference type="NCBI Taxonomy" id="515618"/>
    <lineage>
        <taxon>Bacteria</taxon>
        <taxon>Pseudomonadati</taxon>
        <taxon>Pseudomonadota</taxon>
        <taxon>Gammaproteobacteria</taxon>
        <taxon>Enterobacterales</taxon>
        <taxon>Enterobacteriaceae</taxon>
        <taxon>Candidatus Riesia</taxon>
    </lineage>
</organism>
<dbReference type="Gene3D" id="1.20.5.710">
    <property type="entry name" value="Single helix bin"/>
    <property type="match status" value="1"/>
</dbReference>
<keyword evidence="2 4" id="KW-0689">Ribosomal protein</keyword>
<dbReference type="GO" id="GO:0022625">
    <property type="term" value="C:cytosolic large ribosomal subunit"/>
    <property type="evidence" value="ECO:0007669"/>
    <property type="project" value="TreeGrafter"/>
</dbReference>
<dbReference type="EMBL" id="CP001085">
    <property type="protein sequence ID" value="ADD79426.1"/>
    <property type="molecule type" value="Genomic_DNA"/>
</dbReference>
<dbReference type="Pfam" id="PF16320">
    <property type="entry name" value="Ribosomal_L12_N"/>
    <property type="match status" value="1"/>
</dbReference>
<evidence type="ECO:0000313" key="8">
    <source>
        <dbReference type="Proteomes" id="UP000001700"/>
    </source>
</evidence>
<dbReference type="PANTHER" id="PTHR45987">
    <property type="entry name" value="39S RIBOSOMAL PROTEIN L12"/>
    <property type="match status" value="1"/>
</dbReference>
<evidence type="ECO:0000313" key="7">
    <source>
        <dbReference type="EMBL" id="ADD79426.1"/>
    </source>
</evidence>
<dbReference type="InterPro" id="IPR000206">
    <property type="entry name" value="Ribosomal_bL12"/>
</dbReference>
<keyword evidence="3 4" id="KW-0687">Ribonucleoprotein</keyword>
<dbReference type="GO" id="GO:0003735">
    <property type="term" value="F:structural constituent of ribosome"/>
    <property type="evidence" value="ECO:0007669"/>
    <property type="project" value="InterPro"/>
</dbReference>